<name>A0ABP6A1D8_9ACTN</name>
<dbReference type="Gene3D" id="1.20.1250.20">
    <property type="entry name" value="MFS general substrate transporter like domains"/>
    <property type="match status" value="1"/>
</dbReference>
<evidence type="ECO:0000256" key="4">
    <source>
        <dbReference type="ARBA" id="ARBA00022989"/>
    </source>
</evidence>
<dbReference type="Proteomes" id="UP001501721">
    <property type="component" value="Unassembled WGS sequence"/>
</dbReference>
<evidence type="ECO:0000259" key="7">
    <source>
        <dbReference type="PROSITE" id="PS50850"/>
    </source>
</evidence>
<evidence type="ECO:0000256" key="3">
    <source>
        <dbReference type="ARBA" id="ARBA00022692"/>
    </source>
</evidence>
<dbReference type="InterPro" id="IPR020846">
    <property type="entry name" value="MFS_dom"/>
</dbReference>
<feature type="domain" description="Major facilitator superfamily (MFS) profile" evidence="7">
    <location>
        <begin position="260"/>
        <end position="454"/>
    </location>
</feature>
<keyword evidence="9" id="KW-1185">Reference proteome</keyword>
<feature type="transmembrane region" description="Helical" evidence="6">
    <location>
        <begin position="73"/>
        <end position="93"/>
    </location>
</feature>
<feature type="transmembrane region" description="Helical" evidence="6">
    <location>
        <begin position="26"/>
        <end position="47"/>
    </location>
</feature>
<feature type="transmembrane region" description="Helical" evidence="6">
    <location>
        <begin position="201"/>
        <end position="221"/>
    </location>
</feature>
<dbReference type="RefSeq" id="WP_086812113.1">
    <property type="nucleotide sequence ID" value="NZ_BAAATL010000038.1"/>
</dbReference>
<feature type="transmembrane region" description="Helical" evidence="6">
    <location>
        <begin position="105"/>
        <end position="123"/>
    </location>
</feature>
<organism evidence="8 9">
    <name type="scientific">Streptomyces graminearus</name>
    <dbReference type="NCBI Taxonomy" id="284030"/>
    <lineage>
        <taxon>Bacteria</taxon>
        <taxon>Bacillati</taxon>
        <taxon>Actinomycetota</taxon>
        <taxon>Actinomycetes</taxon>
        <taxon>Kitasatosporales</taxon>
        <taxon>Streptomycetaceae</taxon>
        <taxon>Streptomyces</taxon>
    </lineage>
</organism>
<feature type="transmembrane region" description="Helical" evidence="6">
    <location>
        <begin position="129"/>
        <end position="149"/>
    </location>
</feature>
<evidence type="ECO:0000313" key="8">
    <source>
        <dbReference type="EMBL" id="GAA2506489.1"/>
    </source>
</evidence>
<evidence type="ECO:0000313" key="9">
    <source>
        <dbReference type="Proteomes" id="UP001501721"/>
    </source>
</evidence>
<evidence type="ECO:0000256" key="1">
    <source>
        <dbReference type="ARBA" id="ARBA00004651"/>
    </source>
</evidence>
<feature type="transmembrane region" description="Helical" evidence="6">
    <location>
        <begin position="327"/>
        <end position="345"/>
    </location>
</feature>
<evidence type="ECO:0000256" key="2">
    <source>
        <dbReference type="ARBA" id="ARBA00022448"/>
    </source>
</evidence>
<keyword evidence="2" id="KW-0813">Transport</keyword>
<dbReference type="PROSITE" id="PS50850">
    <property type="entry name" value="MFS"/>
    <property type="match status" value="1"/>
</dbReference>
<dbReference type="InterPro" id="IPR050495">
    <property type="entry name" value="ATG22/LtaA_families"/>
</dbReference>
<gene>
    <name evidence="8" type="ORF">GCM10010422_66830</name>
</gene>
<evidence type="ECO:0000256" key="5">
    <source>
        <dbReference type="ARBA" id="ARBA00023136"/>
    </source>
</evidence>
<dbReference type="EMBL" id="BAAATL010000038">
    <property type="protein sequence ID" value="GAA2506489.1"/>
    <property type="molecule type" value="Genomic_DNA"/>
</dbReference>
<dbReference type="SUPFAM" id="SSF103473">
    <property type="entry name" value="MFS general substrate transporter"/>
    <property type="match status" value="1"/>
</dbReference>
<dbReference type="PANTHER" id="PTHR23519">
    <property type="entry name" value="AUTOPHAGY-RELATED PROTEIN 22"/>
    <property type="match status" value="1"/>
</dbReference>
<evidence type="ECO:0000256" key="6">
    <source>
        <dbReference type="SAM" id="Phobius"/>
    </source>
</evidence>
<dbReference type="PANTHER" id="PTHR23519:SF1">
    <property type="entry name" value="AUTOPHAGY-RELATED PROTEIN 22"/>
    <property type="match status" value="1"/>
</dbReference>
<reference evidence="9" key="1">
    <citation type="journal article" date="2019" name="Int. J. Syst. Evol. Microbiol.">
        <title>The Global Catalogue of Microorganisms (GCM) 10K type strain sequencing project: providing services to taxonomists for standard genome sequencing and annotation.</title>
        <authorList>
            <consortium name="The Broad Institute Genomics Platform"/>
            <consortium name="The Broad Institute Genome Sequencing Center for Infectious Disease"/>
            <person name="Wu L."/>
            <person name="Ma J."/>
        </authorList>
    </citation>
    <scope>NUCLEOTIDE SEQUENCE [LARGE SCALE GENOMIC DNA]</scope>
    <source>
        <strain evidence="9">JCM 6923</strain>
    </source>
</reference>
<keyword evidence="4 6" id="KW-1133">Transmembrane helix</keyword>
<dbReference type="InterPro" id="IPR024671">
    <property type="entry name" value="Atg22-like"/>
</dbReference>
<dbReference type="Pfam" id="PF11700">
    <property type="entry name" value="ATG22"/>
    <property type="match status" value="1"/>
</dbReference>
<feature type="transmembrane region" description="Helical" evidence="6">
    <location>
        <begin position="170"/>
        <end position="189"/>
    </location>
</feature>
<keyword evidence="5 6" id="KW-0472">Membrane</keyword>
<feature type="transmembrane region" description="Helical" evidence="6">
    <location>
        <begin position="291"/>
        <end position="315"/>
    </location>
</feature>
<protein>
    <submittedName>
        <fullName evidence="8">MFS transporter</fullName>
    </submittedName>
</protein>
<comment type="caution">
    <text evidence="8">The sequence shown here is derived from an EMBL/GenBank/DDBJ whole genome shotgun (WGS) entry which is preliminary data.</text>
</comment>
<feature type="transmembrane region" description="Helical" evidence="6">
    <location>
        <begin position="419"/>
        <end position="439"/>
    </location>
</feature>
<dbReference type="InterPro" id="IPR036259">
    <property type="entry name" value="MFS_trans_sf"/>
</dbReference>
<comment type="subcellular location">
    <subcellularLocation>
        <location evidence="1">Cell membrane</location>
        <topology evidence="1">Multi-pass membrane protein</topology>
    </subcellularLocation>
</comment>
<proteinExistence type="predicted"/>
<accession>A0ABP6A1D8</accession>
<feature type="transmembrane region" description="Helical" evidence="6">
    <location>
        <begin position="260"/>
        <end position="279"/>
    </location>
</feature>
<keyword evidence="3 6" id="KW-0812">Transmembrane</keyword>
<sequence length="454" mass="48042">MGIDTVRAGVADETADLRRQQRGWYFYDWAYSVYSASVLTVFIGPYLTSIAEHAADSGGYVHPLGIPVRAGSYFAYSVSLSVILAVVAMPLVGSAADRTGRKKPLLAAAAYTGAAATTGMFFLDGDRYLLGGVLLVVANAAAAVGGMLYNSYLPQIAPPEERDAVSSRGWAFGYGAGAMVLVANLVLYSAHDSFGLSQGQAVRICLASAGLWWGAFTLVPLRLLRDRRARAAGEAAPDGVPSTGLRQLAATVRDMRRHPLTLSFLLAYLIYNDGIQTVISQASVYGSQELGLGQSTLIVAVLLVQVLAVAGALAMGRLARTYGAQRTILGSLVAWTITLAAGYFLPAKAPVYFFLLAAGIGMVLGGSQALSRSLFSHLVPPGKEAEYFSAYELSDRGMSWLGPMLFGVTYQLTGSYRSAIISLVAFFIIGFALLARVPVRRAIAAAGNPVPEKI</sequence>